<feature type="compositionally biased region" description="Polar residues" evidence="1">
    <location>
        <begin position="64"/>
        <end position="84"/>
    </location>
</feature>
<name>A0A6A6RYI6_9PLEO</name>
<dbReference type="EMBL" id="MU006785">
    <property type="protein sequence ID" value="KAF2640430.1"/>
    <property type="molecule type" value="Genomic_DNA"/>
</dbReference>
<dbReference type="OrthoDB" id="10462140at2759"/>
<gene>
    <name evidence="2" type="ORF">P280DRAFT_518838</name>
</gene>
<accession>A0A6A6RYI6</accession>
<keyword evidence="3" id="KW-1185">Reference proteome</keyword>
<feature type="compositionally biased region" description="Basic and acidic residues" evidence="1">
    <location>
        <begin position="86"/>
        <end position="96"/>
    </location>
</feature>
<evidence type="ECO:0000313" key="2">
    <source>
        <dbReference type="EMBL" id="KAF2640430.1"/>
    </source>
</evidence>
<reference evidence="2" key="1">
    <citation type="journal article" date="2020" name="Stud. Mycol.">
        <title>101 Dothideomycetes genomes: a test case for predicting lifestyles and emergence of pathogens.</title>
        <authorList>
            <person name="Haridas S."/>
            <person name="Albert R."/>
            <person name="Binder M."/>
            <person name="Bloem J."/>
            <person name="Labutti K."/>
            <person name="Salamov A."/>
            <person name="Andreopoulos B."/>
            <person name="Baker S."/>
            <person name="Barry K."/>
            <person name="Bills G."/>
            <person name="Bluhm B."/>
            <person name="Cannon C."/>
            <person name="Castanera R."/>
            <person name="Culley D."/>
            <person name="Daum C."/>
            <person name="Ezra D."/>
            <person name="Gonzalez J."/>
            <person name="Henrissat B."/>
            <person name="Kuo A."/>
            <person name="Liang C."/>
            <person name="Lipzen A."/>
            <person name="Lutzoni F."/>
            <person name="Magnuson J."/>
            <person name="Mondo S."/>
            <person name="Nolan M."/>
            <person name="Ohm R."/>
            <person name="Pangilinan J."/>
            <person name="Park H.-J."/>
            <person name="Ramirez L."/>
            <person name="Alfaro M."/>
            <person name="Sun H."/>
            <person name="Tritt A."/>
            <person name="Yoshinaga Y."/>
            <person name="Zwiers L.-H."/>
            <person name="Turgeon B."/>
            <person name="Goodwin S."/>
            <person name="Spatafora J."/>
            <person name="Crous P."/>
            <person name="Grigoriev I."/>
        </authorList>
    </citation>
    <scope>NUCLEOTIDE SEQUENCE</scope>
    <source>
        <strain evidence="2">CBS 473.64</strain>
    </source>
</reference>
<proteinExistence type="predicted"/>
<evidence type="ECO:0000313" key="3">
    <source>
        <dbReference type="Proteomes" id="UP000799753"/>
    </source>
</evidence>
<dbReference type="AlphaFoldDB" id="A0A6A6RYI6"/>
<protein>
    <submittedName>
        <fullName evidence="2">Uncharacterized protein</fullName>
    </submittedName>
</protein>
<sequence>MLIEKRMRISRSFGAARVNEVEEYSETEYAETTSDDEDESDEATEEQKKRRRHRDEEEARDQPRLSNPDIQYQGSQIPPQSPSCHASERQCPESYRRSKSRPNIPSTEAYHPDIESRWHTLLAREAELDARQSCIEEAEERVQREGEDLMVRQVELRRQEEKLHMAVQALWNEEGRSGHSGPSIGRERWRFGGRYQRSKKRWPPNIPFEDVGWEDLEGYGMDGGDVENVSDEFRVPGKSRRWEFQDLNIEAQKAFEGYNTHWEQLPRPSFGKRRVRYPTLSGSPSDLLTQSPNHEHRPPGFFISKNQHCPDDRIQQNVYAFFLNAFSISIIEPRASRFIPLATEPQLDLSNASPDRVQKLRDHLLRKEFNRWHPDKLGRISEDGEKPKAEE</sequence>
<dbReference type="Proteomes" id="UP000799753">
    <property type="component" value="Unassembled WGS sequence"/>
</dbReference>
<organism evidence="2 3">
    <name type="scientific">Massarina eburnea CBS 473.64</name>
    <dbReference type="NCBI Taxonomy" id="1395130"/>
    <lineage>
        <taxon>Eukaryota</taxon>
        <taxon>Fungi</taxon>
        <taxon>Dikarya</taxon>
        <taxon>Ascomycota</taxon>
        <taxon>Pezizomycotina</taxon>
        <taxon>Dothideomycetes</taxon>
        <taxon>Pleosporomycetidae</taxon>
        <taxon>Pleosporales</taxon>
        <taxon>Massarineae</taxon>
        <taxon>Massarinaceae</taxon>
        <taxon>Massarina</taxon>
    </lineage>
</organism>
<feature type="region of interest" description="Disordered" evidence="1">
    <location>
        <begin position="1"/>
        <end position="111"/>
    </location>
</feature>
<feature type="compositionally biased region" description="Basic and acidic residues" evidence="1">
    <location>
        <begin position="54"/>
        <end position="63"/>
    </location>
</feature>
<feature type="compositionally biased region" description="Acidic residues" evidence="1">
    <location>
        <begin position="21"/>
        <end position="44"/>
    </location>
</feature>
<evidence type="ECO:0000256" key="1">
    <source>
        <dbReference type="SAM" id="MobiDB-lite"/>
    </source>
</evidence>